<dbReference type="RefSeq" id="WP_092884025.1">
    <property type="nucleotide sequence ID" value="NZ_FOOI01000008.1"/>
</dbReference>
<keyword evidence="4" id="KW-1185">Reference proteome</keyword>
<dbReference type="GO" id="GO:0005524">
    <property type="term" value="F:ATP binding"/>
    <property type="evidence" value="ECO:0007669"/>
    <property type="project" value="InterPro"/>
</dbReference>
<dbReference type="EMBL" id="JACBZA010000001">
    <property type="protein sequence ID" value="NYH86654.1"/>
    <property type="molecule type" value="Genomic_DNA"/>
</dbReference>
<proteinExistence type="predicted"/>
<dbReference type="GO" id="GO:0004222">
    <property type="term" value="F:metalloendopeptidase activity"/>
    <property type="evidence" value="ECO:0007669"/>
    <property type="project" value="InterPro"/>
</dbReference>
<accession>A0A1I2UR87</accession>
<evidence type="ECO:0000313" key="1">
    <source>
        <dbReference type="EMBL" id="NYH86654.1"/>
    </source>
</evidence>
<dbReference type="GO" id="GO:0006508">
    <property type="term" value="P:proteolysis"/>
    <property type="evidence" value="ECO:0007669"/>
    <property type="project" value="UniProtKB-KW"/>
</dbReference>
<dbReference type="GO" id="GO:0016740">
    <property type="term" value="F:transferase activity"/>
    <property type="evidence" value="ECO:0007669"/>
    <property type="project" value="UniProtKB-KW"/>
</dbReference>
<keyword evidence="1" id="KW-0808">Transferase</keyword>
<evidence type="ECO:0000313" key="2">
    <source>
        <dbReference type="EMBL" id="SFG78257.1"/>
    </source>
</evidence>
<dbReference type="InterPro" id="IPR037219">
    <property type="entry name" value="Peptidase_M41-like"/>
</dbReference>
<organism evidence="2 3">
    <name type="scientific">Actinopolymorpha cephalotaxi</name>
    <dbReference type="NCBI Taxonomy" id="504797"/>
    <lineage>
        <taxon>Bacteria</taxon>
        <taxon>Bacillati</taxon>
        <taxon>Actinomycetota</taxon>
        <taxon>Actinomycetes</taxon>
        <taxon>Propionibacteriales</taxon>
        <taxon>Actinopolymorphaceae</taxon>
        <taxon>Actinopolymorpha</taxon>
    </lineage>
</organism>
<dbReference type="SUPFAM" id="SSF140990">
    <property type="entry name" value="FtsH protease domain-like"/>
    <property type="match status" value="1"/>
</dbReference>
<evidence type="ECO:0000313" key="4">
    <source>
        <dbReference type="Proteomes" id="UP000533017"/>
    </source>
</evidence>
<dbReference type="OrthoDB" id="3615884at2"/>
<dbReference type="STRING" id="504797.SAMN05421678_108240"/>
<evidence type="ECO:0000313" key="3">
    <source>
        <dbReference type="Proteomes" id="UP000199052"/>
    </source>
</evidence>
<dbReference type="EMBL" id="FOOI01000008">
    <property type="protein sequence ID" value="SFG78257.1"/>
    <property type="molecule type" value="Genomic_DNA"/>
</dbReference>
<name>A0A1I2UR87_9ACTN</name>
<dbReference type="Proteomes" id="UP000199052">
    <property type="component" value="Unassembled WGS sequence"/>
</dbReference>
<dbReference type="Gene3D" id="1.20.58.760">
    <property type="entry name" value="Peptidase M41"/>
    <property type="match status" value="2"/>
</dbReference>
<dbReference type="GO" id="GO:0004176">
    <property type="term" value="F:ATP-dependent peptidase activity"/>
    <property type="evidence" value="ECO:0007669"/>
    <property type="project" value="InterPro"/>
</dbReference>
<protein>
    <submittedName>
        <fullName evidence="1">ATP-dependent Zn protease</fullName>
    </submittedName>
    <submittedName>
        <fullName evidence="2">Peptidase family M41</fullName>
    </submittedName>
</protein>
<gene>
    <name evidence="1" type="ORF">FHR37_005505</name>
    <name evidence="2" type="ORF">SAMN05421678_108240</name>
</gene>
<keyword evidence="1" id="KW-0378">Hydrolase</keyword>
<reference evidence="1 4" key="2">
    <citation type="submission" date="2020-07" db="EMBL/GenBank/DDBJ databases">
        <title>Sequencing the genomes of 1000 actinobacteria strains.</title>
        <authorList>
            <person name="Klenk H.-P."/>
        </authorList>
    </citation>
    <scope>NUCLEOTIDE SEQUENCE [LARGE SCALE GENOMIC DNA]</scope>
    <source>
        <strain evidence="1 4">DSM 45117</strain>
    </source>
</reference>
<reference evidence="2 3" key="1">
    <citation type="submission" date="2016-10" db="EMBL/GenBank/DDBJ databases">
        <authorList>
            <person name="de Groot N.N."/>
        </authorList>
    </citation>
    <scope>NUCLEOTIDE SEQUENCE [LARGE SCALE GENOMIC DNA]</scope>
    <source>
        <strain evidence="2 3">CPCC 202808</strain>
    </source>
</reference>
<dbReference type="Proteomes" id="UP000533017">
    <property type="component" value="Unassembled WGS sequence"/>
</dbReference>
<sequence length="156" mass="17353">MTDLDLDDPRTVAYHEAGHAVAYLLHRLPFRYVTVRPRTAGLTGHVMIWRPRRMSAYTYASVAAAGPVAEARHLQELGLDEDEVTARIIFGGCAADFDQQDVPGYPVGWFERVMTDVLTEHWPVVERVAEALAEQGTLSGRQVQQLMDRGPAGGHR</sequence>
<dbReference type="AlphaFoldDB" id="A0A1I2UR87"/>
<keyword evidence="1" id="KW-0645">Protease</keyword>